<evidence type="ECO:0000256" key="2">
    <source>
        <dbReference type="ARBA" id="ARBA00023125"/>
    </source>
</evidence>
<evidence type="ECO:0000313" key="8">
    <source>
        <dbReference type="Proteomes" id="UP000603227"/>
    </source>
</evidence>
<protein>
    <recommendedName>
        <fullName evidence="6">HTH tetR-type domain-containing protein</fullName>
    </recommendedName>
</protein>
<name>A0A918ZB40_9ACTN</name>
<dbReference type="GO" id="GO:0000976">
    <property type="term" value="F:transcription cis-regulatory region binding"/>
    <property type="evidence" value="ECO:0007669"/>
    <property type="project" value="TreeGrafter"/>
</dbReference>
<dbReference type="Pfam" id="PF16859">
    <property type="entry name" value="TetR_C_11"/>
    <property type="match status" value="1"/>
</dbReference>
<dbReference type="InterPro" id="IPR011075">
    <property type="entry name" value="TetR_C"/>
</dbReference>
<evidence type="ECO:0000256" key="1">
    <source>
        <dbReference type="ARBA" id="ARBA00023015"/>
    </source>
</evidence>
<keyword evidence="2 4" id="KW-0238">DNA-binding</keyword>
<dbReference type="InterPro" id="IPR001647">
    <property type="entry name" value="HTH_TetR"/>
</dbReference>
<dbReference type="InterPro" id="IPR050109">
    <property type="entry name" value="HTH-type_TetR-like_transc_reg"/>
</dbReference>
<gene>
    <name evidence="7" type="ORF">GCM10017771_60880</name>
</gene>
<reference evidence="7" key="2">
    <citation type="submission" date="2020-09" db="EMBL/GenBank/DDBJ databases">
        <authorList>
            <person name="Sun Q."/>
            <person name="Zhou Y."/>
        </authorList>
    </citation>
    <scope>NUCLEOTIDE SEQUENCE</scope>
    <source>
        <strain evidence="7">CGMCC 4.7403</strain>
    </source>
</reference>
<dbReference type="PANTHER" id="PTHR30055:SF148">
    <property type="entry name" value="TETR-FAMILY TRANSCRIPTIONAL REGULATOR"/>
    <property type="match status" value="1"/>
</dbReference>
<dbReference type="Pfam" id="PF00440">
    <property type="entry name" value="TetR_N"/>
    <property type="match status" value="1"/>
</dbReference>
<sequence length="242" mass="26373">MTETRKTGTARDTRADTTDAERPPAASEKRRTAETPRPRKRAPGAGRPRNPQIQERIMHAARVVYGTKGWAAFHFDAVAKEAGVSRDALYRRFASREALLIEALSSRGVPAYTPGPGDLRSQLLRLAEEEYRYVRSPEGLANLRIHLEADITPDIHRSYQETVVRPGLAQVENALRNSIDDGDLPADAPVAHTVRALYGGVLLQALLTVQDSGGEEQSADADDILVGLVDLTLRGAGYDPSA</sequence>
<dbReference type="GO" id="GO:0003700">
    <property type="term" value="F:DNA-binding transcription factor activity"/>
    <property type="evidence" value="ECO:0007669"/>
    <property type="project" value="TreeGrafter"/>
</dbReference>
<accession>A0A918ZB40</accession>
<organism evidence="7 8">
    <name type="scientific">Streptomyces capitiformicae</name>
    <dbReference type="NCBI Taxonomy" id="2014920"/>
    <lineage>
        <taxon>Bacteria</taxon>
        <taxon>Bacillati</taxon>
        <taxon>Actinomycetota</taxon>
        <taxon>Actinomycetes</taxon>
        <taxon>Kitasatosporales</taxon>
        <taxon>Streptomycetaceae</taxon>
        <taxon>Streptomyces</taxon>
    </lineage>
</organism>
<dbReference type="RefSeq" id="WP_189785657.1">
    <property type="nucleotide sequence ID" value="NZ_BNAT01000025.1"/>
</dbReference>
<feature type="compositionally biased region" description="Basic and acidic residues" evidence="5">
    <location>
        <begin position="1"/>
        <end position="37"/>
    </location>
</feature>
<feature type="DNA-binding region" description="H-T-H motif" evidence="4">
    <location>
        <begin position="74"/>
        <end position="93"/>
    </location>
</feature>
<evidence type="ECO:0000313" key="7">
    <source>
        <dbReference type="EMBL" id="GHE41581.1"/>
    </source>
</evidence>
<comment type="caution">
    <text evidence="7">The sequence shown here is derived from an EMBL/GenBank/DDBJ whole genome shotgun (WGS) entry which is preliminary data.</text>
</comment>
<dbReference type="SUPFAM" id="SSF48498">
    <property type="entry name" value="Tetracyclin repressor-like, C-terminal domain"/>
    <property type="match status" value="1"/>
</dbReference>
<dbReference type="EMBL" id="BNAT01000025">
    <property type="protein sequence ID" value="GHE41581.1"/>
    <property type="molecule type" value="Genomic_DNA"/>
</dbReference>
<dbReference type="PRINTS" id="PR00455">
    <property type="entry name" value="HTHTETR"/>
</dbReference>
<feature type="region of interest" description="Disordered" evidence="5">
    <location>
        <begin position="1"/>
        <end position="55"/>
    </location>
</feature>
<dbReference type="Gene3D" id="1.10.10.60">
    <property type="entry name" value="Homeodomain-like"/>
    <property type="match status" value="1"/>
</dbReference>
<dbReference type="Proteomes" id="UP000603227">
    <property type="component" value="Unassembled WGS sequence"/>
</dbReference>
<dbReference type="PROSITE" id="PS50977">
    <property type="entry name" value="HTH_TETR_2"/>
    <property type="match status" value="1"/>
</dbReference>
<keyword evidence="8" id="KW-1185">Reference proteome</keyword>
<feature type="domain" description="HTH tetR-type" evidence="6">
    <location>
        <begin position="51"/>
        <end position="111"/>
    </location>
</feature>
<keyword evidence="1" id="KW-0805">Transcription regulation</keyword>
<keyword evidence="3" id="KW-0804">Transcription</keyword>
<evidence type="ECO:0000256" key="4">
    <source>
        <dbReference type="PROSITE-ProRule" id="PRU00335"/>
    </source>
</evidence>
<evidence type="ECO:0000256" key="3">
    <source>
        <dbReference type="ARBA" id="ARBA00023163"/>
    </source>
</evidence>
<reference evidence="7" key="1">
    <citation type="journal article" date="2014" name="Int. J. Syst. Evol. Microbiol.">
        <title>Complete genome sequence of Corynebacterium casei LMG S-19264T (=DSM 44701T), isolated from a smear-ripened cheese.</title>
        <authorList>
            <consortium name="US DOE Joint Genome Institute (JGI-PGF)"/>
            <person name="Walter F."/>
            <person name="Albersmeier A."/>
            <person name="Kalinowski J."/>
            <person name="Ruckert C."/>
        </authorList>
    </citation>
    <scope>NUCLEOTIDE SEQUENCE</scope>
    <source>
        <strain evidence="7">CGMCC 4.7403</strain>
    </source>
</reference>
<evidence type="ECO:0000256" key="5">
    <source>
        <dbReference type="SAM" id="MobiDB-lite"/>
    </source>
</evidence>
<dbReference type="Gene3D" id="1.10.357.10">
    <property type="entry name" value="Tetracycline Repressor, domain 2"/>
    <property type="match status" value="1"/>
</dbReference>
<dbReference type="PANTHER" id="PTHR30055">
    <property type="entry name" value="HTH-TYPE TRANSCRIPTIONAL REGULATOR RUTR"/>
    <property type="match status" value="1"/>
</dbReference>
<proteinExistence type="predicted"/>
<dbReference type="SUPFAM" id="SSF46689">
    <property type="entry name" value="Homeodomain-like"/>
    <property type="match status" value="1"/>
</dbReference>
<evidence type="ECO:0000259" key="6">
    <source>
        <dbReference type="PROSITE" id="PS50977"/>
    </source>
</evidence>
<dbReference type="InterPro" id="IPR036271">
    <property type="entry name" value="Tet_transcr_reg_TetR-rel_C_sf"/>
</dbReference>
<dbReference type="InterPro" id="IPR009057">
    <property type="entry name" value="Homeodomain-like_sf"/>
</dbReference>
<dbReference type="AlphaFoldDB" id="A0A918ZB40"/>